<dbReference type="EMBL" id="FQYR01000003">
    <property type="protein sequence ID" value="SHJ45830.1"/>
    <property type="molecule type" value="Genomic_DNA"/>
</dbReference>
<evidence type="ECO:0000259" key="4">
    <source>
        <dbReference type="PROSITE" id="PS01124"/>
    </source>
</evidence>
<dbReference type="GO" id="GO:0003700">
    <property type="term" value="F:DNA-binding transcription factor activity"/>
    <property type="evidence" value="ECO:0007669"/>
    <property type="project" value="InterPro"/>
</dbReference>
<dbReference type="InParanoid" id="A0A1M6JGL6"/>
<organism evidence="5 6">
    <name type="scientific">Rubritalea squalenifaciens DSM 18772</name>
    <dbReference type="NCBI Taxonomy" id="1123071"/>
    <lineage>
        <taxon>Bacteria</taxon>
        <taxon>Pseudomonadati</taxon>
        <taxon>Verrucomicrobiota</taxon>
        <taxon>Verrucomicrobiia</taxon>
        <taxon>Verrucomicrobiales</taxon>
        <taxon>Rubritaleaceae</taxon>
        <taxon>Rubritalea</taxon>
    </lineage>
</organism>
<dbReference type="InterPro" id="IPR020449">
    <property type="entry name" value="Tscrpt_reg_AraC-type_HTH"/>
</dbReference>
<evidence type="ECO:0000313" key="5">
    <source>
        <dbReference type="EMBL" id="SHJ45830.1"/>
    </source>
</evidence>
<accession>A0A1M6JGL6</accession>
<dbReference type="RefSeq" id="WP_143183679.1">
    <property type="nucleotide sequence ID" value="NZ_FQYR01000003.1"/>
</dbReference>
<dbReference type="Proteomes" id="UP000184510">
    <property type="component" value="Unassembled WGS sequence"/>
</dbReference>
<keyword evidence="2 5" id="KW-0238">DNA-binding</keyword>
<dbReference type="SUPFAM" id="SSF46689">
    <property type="entry name" value="Homeodomain-like"/>
    <property type="match status" value="2"/>
</dbReference>
<keyword evidence="6" id="KW-1185">Reference proteome</keyword>
<reference evidence="5 6" key="1">
    <citation type="submission" date="2016-11" db="EMBL/GenBank/DDBJ databases">
        <authorList>
            <person name="Jaros S."/>
            <person name="Januszkiewicz K."/>
            <person name="Wedrychowicz H."/>
        </authorList>
    </citation>
    <scope>NUCLEOTIDE SEQUENCE [LARGE SCALE GENOMIC DNA]</scope>
    <source>
        <strain evidence="5 6">DSM 18772</strain>
    </source>
</reference>
<dbReference type="PRINTS" id="PR00032">
    <property type="entry name" value="HTHARAC"/>
</dbReference>
<dbReference type="InterPro" id="IPR018060">
    <property type="entry name" value="HTH_AraC"/>
</dbReference>
<dbReference type="PANTHER" id="PTHR43280">
    <property type="entry name" value="ARAC-FAMILY TRANSCRIPTIONAL REGULATOR"/>
    <property type="match status" value="1"/>
</dbReference>
<dbReference type="FunCoup" id="A0A1M6JGL6">
    <property type="interactions" value="61"/>
</dbReference>
<proteinExistence type="predicted"/>
<evidence type="ECO:0000256" key="3">
    <source>
        <dbReference type="ARBA" id="ARBA00023163"/>
    </source>
</evidence>
<feature type="domain" description="HTH araC/xylS-type" evidence="4">
    <location>
        <begin position="172"/>
        <end position="271"/>
    </location>
</feature>
<dbReference type="InterPro" id="IPR037923">
    <property type="entry name" value="HTH-like"/>
</dbReference>
<evidence type="ECO:0000256" key="1">
    <source>
        <dbReference type="ARBA" id="ARBA00023015"/>
    </source>
</evidence>
<dbReference type="Pfam" id="PF02311">
    <property type="entry name" value="AraC_binding"/>
    <property type="match status" value="1"/>
</dbReference>
<keyword evidence="1" id="KW-0805">Transcription regulation</keyword>
<dbReference type="PROSITE" id="PS01124">
    <property type="entry name" value="HTH_ARAC_FAMILY_2"/>
    <property type="match status" value="1"/>
</dbReference>
<dbReference type="Gene3D" id="1.10.10.60">
    <property type="entry name" value="Homeodomain-like"/>
    <property type="match status" value="2"/>
</dbReference>
<keyword evidence="3" id="KW-0804">Transcription</keyword>
<dbReference type="OrthoDB" id="2060755at2"/>
<evidence type="ECO:0000256" key="2">
    <source>
        <dbReference type="ARBA" id="ARBA00023125"/>
    </source>
</evidence>
<dbReference type="STRING" id="1123071.SAMN02745181_2117"/>
<dbReference type="GO" id="GO:0043565">
    <property type="term" value="F:sequence-specific DNA binding"/>
    <property type="evidence" value="ECO:0007669"/>
    <property type="project" value="InterPro"/>
</dbReference>
<dbReference type="Pfam" id="PF12833">
    <property type="entry name" value="HTH_18"/>
    <property type="match status" value="1"/>
</dbReference>
<dbReference type="AlphaFoldDB" id="A0A1M6JGL6"/>
<dbReference type="SUPFAM" id="SSF51215">
    <property type="entry name" value="Regulatory protein AraC"/>
    <property type="match status" value="1"/>
</dbReference>
<dbReference type="SMART" id="SM00342">
    <property type="entry name" value="HTH_ARAC"/>
    <property type="match status" value="1"/>
</dbReference>
<sequence>MMTRKTHYFKQYAAESATPLGKVVTVSTLVTDPGRDILSLRTLPQYALVLNIHAEGGKYRSLDVPDLAFESGSCILVLPNQAHRYIVTKGRKWEQMYLVFEGEEFDLWADKLSLQNYMPISHGHDVSAMKQMFMEVAETSATSPLTAQTKVLSILAKHVDALRKETGQLEGEKWLAKVYHLLSDTNLSVHEIAAKVSMSYENFRKRFAQIEGVSALAYRKKARAEKAAIHLLSTNETIAHVAEQLGYYDESHFSRQFKEVRGMSPRAYRKQYTKLT</sequence>
<gene>
    <name evidence="5" type="ORF">SAMN02745181_2117</name>
</gene>
<evidence type="ECO:0000313" key="6">
    <source>
        <dbReference type="Proteomes" id="UP000184510"/>
    </source>
</evidence>
<dbReference type="PANTHER" id="PTHR43280:SF28">
    <property type="entry name" value="HTH-TYPE TRANSCRIPTIONAL ACTIVATOR RHAS"/>
    <property type="match status" value="1"/>
</dbReference>
<name>A0A1M6JGL6_9BACT</name>
<dbReference type="InterPro" id="IPR003313">
    <property type="entry name" value="AraC-bd"/>
</dbReference>
<dbReference type="InterPro" id="IPR009057">
    <property type="entry name" value="Homeodomain-like_sf"/>
</dbReference>
<protein>
    <submittedName>
        <fullName evidence="5">AraC-type DNA-binding protein</fullName>
    </submittedName>
</protein>